<comment type="caution">
    <text evidence="2">The sequence shown here is derived from an EMBL/GenBank/DDBJ whole genome shotgun (WGS) entry which is preliminary data.</text>
</comment>
<gene>
    <name evidence="2" type="ORF">NPIL_565261</name>
</gene>
<keyword evidence="3" id="KW-1185">Reference proteome</keyword>
<dbReference type="Proteomes" id="UP000887013">
    <property type="component" value="Unassembled WGS sequence"/>
</dbReference>
<organism evidence="2 3">
    <name type="scientific">Nephila pilipes</name>
    <name type="common">Giant wood spider</name>
    <name type="synonym">Nephila maculata</name>
    <dbReference type="NCBI Taxonomy" id="299642"/>
    <lineage>
        <taxon>Eukaryota</taxon>
        <taxon>Metazoa</taxon>
        <taxon>Ecdysozoa</taxon>
        <taxon>Arthropoda</taxon>
        <taxon>Chelicerata</taxon>
        <taxon>Arachnida</taxon>
        <taxon>Araneae</taxon>
        <taxon>Araneomorphae</taxon>
        <taxon>Entelegynae</taxon>
        <taxon>Araneoidea</taxon>
        <taxon>Nephilidae</taxon>
        <taxon>Nephila</taxon>
    </lineage>
</organism>
<feature type="region of interest" description="Disordered" evidence="1">
    <location>
        <begin position="34"/>
        <end position="66"/>
    </location>
</feature>
<evidence type="ECO:0000313" key="2">
    <source>
        <dbReference type="EMBL" id="GFU05923.1"/>
    </source>
</evidence>
<sequence>MYLNSSKENNPLYENIPIAQLAPERLNNEKLISTRKNAKFTKDSERRTPNRSASLPNAKENSLTSMRNRAQRKECYYLDQENSFLENVCIGEWSPKIVDSKTLRSKRKTPNLQAALELGEGSGSVSTSFRKDTNRTHIAYMPQQMHMHSSDEDSPLYGNISIEESTPECLKNEQLLFSRNTYKFHDRSEWENLKCSASLHGGEENRKGRENSNCSASLRKAEENSTSFVKNQAQREKCYYLDEEHSIFGNICIREWSPEIVDYETLLSKRKNPNLLAALELGEGSGSVSTSFGEGTNRTHMAYMPQQLHMHSSDEDSLLYGNISIEESTPECLKSEQILFSRNTYKFQDRSEWENPNCSASLHDGEESNSLYVRNWAQQKECYDSDEENSIFENVSIGEWSPEIVDYETLRSKRKNSKSQTSKDLREPTCSMSFENIQPDSIRVLRVILPSKSLTPTGCKLDEETEPHSRRHFMDNRKTLPNAPPHTTGMSLPRLRLGRRFRVIRNKVAKLFNRKKCHSPRQLGPGTGIVGRLDNGRQFVRIFPSRGFNRCRESGSHSSRPG</sequence>
<evidence type="ECO:0000256" key="1">
    <source>
        <dbReference type="SAM" id="MobiDB-lite"/>
    </source>
</evidence>
<feature type="compositionally biased region" description="Polar residues" evidence="1">
    <location>
        <begin position="50"/>
        <end position="66"/>
    </location>
</feature>
<name>A0A8X6UFT6_NEPPI</name>
<protein>
    <submittedName>
        <fullName evidence="2">Uncharacterized protein</fullName>
    </submittedName>
</protein>
<dbReference type="EMBL" id="BMAW01028150">
    <property type="protein sequence ID" value="GFU05923.1"/>
    <property type="molecule type" value="Genomic_DNA"/>
</dbReference>
<accession>A0A8X6UFT6</accession>
<proteinExistence type="predicted"/>
<reference evidence="2" key="1">
    <citation type="submission" date="2020-08" db="EMBL/GenBank/DDBJ databases">
        <title>Multicomponent nature underlies the extraordinary mechanical properties of spider dragline silk.</title>
        <authorList>
            <person name="Kono N."/>
            <person name="Nakamura H."/>
            <person name="Mori M."/>
            <person name="Yoshida Y."/>
            <person name="Ohtoshi R."/>
            <person name="Malay A.D."/>
            <person name="Moran D.A.P."/>
            <person name="Tomita M."/>
            <person name="Numata K."/>
            <person name="Arakawa K."/>
        </authorList>
    </citation>
    <scope>NUCLEOTIDE SEQUENCE</scope>
</reference>
<evidence type="ECO:0000313" key="3">
    <source>
        <dbReference type="Proteomes" id="UP000887013"/>
    </source>
</evidence>
<dbReference type="AlphaFoldDB" id="A0A8X6UFT6"/>